<dbReference type="AlphaFoldDB" id="A0A067QYB3"/>
<dbReference type="eggNOG" id="KOG1950">
    <property type="taxonomic scope" value="Eukaryota"/>
</dbReference>
<dbReference type="SUPFAM" id="SSF53448">
    <property type="entry name" value="Nucleotide-diphospho-sugar transferases"/>
    <property type="match status" value="1"/>
</dbReference>
<dbReference type="InterPro" id="IPR050587">
    <property type="entry name" value="GNT1/Glycosyltrans_8"/>
</dbReference>
<feature type="non-terminal residue" evidence="3">
    <location>
        <position position="1"/>
    </location>
</feature>
<gene>
    <name evidence="3" type="ORF">L798_00340</name>
</gene>
<dbReference type="InParanoid" id="A0A067QYB3"/>
<dbReference type="GO" id="GO:0008466">
    <property type="term" value="F:glycogenin glucosyltransferase activity"/>
    <property type="evidence" value="ECO:0007669"/>
    <property type="project" value="UniProtKB-EC"/>
</dbReference>
<name>A0A067QYB3_ZOONE</name>
<dbReference type="FunFam" id="3.90.550.10:FF:000085">
    <property type="entry name" value="Glycogenin, isoform B"/>
    <property type="match status" value="1"/>
</dbReference>
<organism evidence="3 4">
    <name type="scientific">Zootermopsis nevadensis</name>
    <name type="common">Dampwood termite</name>
    <dbReference type="NCBI Taxonomy" id="136037"/>
    <lineage>
        <taxon>Eukaryota</taxon>
        <taxon>Metazoa</taxon>
        <taxon>Ecdysozoa</taxon>
        <taxon>Arthropoda</taxon>
        <taxon>Hexapoda</taxon>
        <taxon>Insecta</taxon>
        <taxon>Pterygota</taxon>
        <taxon>Neoptera</taxon>
        <taxon>Polyneoptera</taxon>
        <taxon>Dictyoptera</taxon>
        <taxon>Blattodea</taxon>
        <taxon>Blattoidea</taxon>
        <taxon>Termitoidae</taxon>
        <taxon>Termopsidae</taxon>
        <taxon>Zootermopsis</taxon>
    </lineage>
</organism>
<dbReference type="CDD" id="cd02537">
    <property type="entry name" value="GT8_Glycogenin"/>
    <property type="match status" value="1"/>
</dbReference>
<dbReference type="Proteomes" id="UP000027135">
    <property type="component" value="Unassembled WGS sequence"/>
</dbReference>
<dbReference type="InterPro" id="IPR029044">
    <property type="entry name" value="Nucleotide-diphossugar_trans"/>
</dbReference>
<evidence type="ECO:0000313" key="3">
    <source>
        <dbReference type="EMBL" id="KDR09903.1"/>
    </source>
</evidence>
<dbReference type="GO" id="GO:0005978">
    <property type="term" value="P:glycogen biosynthetic process"/>
    <property type="evidence" value="ECO:0007669"/>
    <property type="project" value="UniProtKB-ARBA"/>
</dbReference>
<evidence type="ECO:0000256" key="1">
    <source>
        <dbReference type="ARBA" id="ARBA00038162"/>
    </source>
</evidence>
<dbReference type="Pfam" id="PF01501">
    <property type="entry name" value="Glyco_transf_8"/>
    <property type="match status" value="1"/>
</dbReference>
<evidence type="ECO:0000313" key="4">
    <source>
        <dbReference type="Proteomes" id="UP000027135"/>
    </source>
</evidence>
<dbReference type="PANTHER" id="PTHR11183">
    <property type="entry name" value="GLYCOGENIN SUBFAMILY MEMBER"/>
    <property type="match status" value="1"/>
</dbReference>
<sequence length="332" mass="37527">AWVTLATNDSYSLGALVLGHSLRRAGSPHDLVVLVTPGVSAAMRNQLSSIFTLVQEVNVLDSHDEANLALLERPELGITFTKLHCWRLTQYDKCVFLDADTLVLKNSDELFERDELSAAPDPGWPDCFNSGVFVYRPSLDTFNDLIKFALSKGSFDGGDQGLLNLFFSDWATKDISRHLPFIYNMVSTATYSYLPAYKQFGEGAKIVHFIGSNKPWLQYFDSETRLVRPPQGSEHLQNLLQLWWDIFCSTVHPSLSPDMVSCHIQHSQKHFFRRGICELYLGLAGALAKVTLGVPRSAEQAAFEEHMRKQAWEQGSIDYMGRDSFDNIWRKI</sequence>
<dbReference type="EC" id="2.4.1.186" evidence="2"/>
<comment type="similarity">
    <text evidence="1">Belongs to the glycosyltransferase 8 family. Glycogenin subfamily.</text>
</comment>
<protein>
    <recommendedName>
        <fullName evidence="2">glycogenin glucosyltransferase</fullName>
        <ecNumber evidence="2">2.4.1.186</ecNumber>
    </recommendedName>
</protein>
<dbReference type="InterPro" id="IPR002495">
    <property type="entry name" value="Glyco_trans_8"/>
</dbReference>
<evidence type="ECO:0000256" key="2">
    <source>
        <dbReference type="ARBA" id="ARBA00038934"/>
    </source>
</evidence>
<keyword evidence="4" id="KW-1185">Reference proteome</keyword>
<feature type="non-terminal residue" evidence="3">
    <location>
        <position position="332"/>
    </location>
</feature>
<reference evidence="3 4" key="1">
    <citation type="journal article" date="2014" name="Nat. Commun.">
        <title>Molecular traces of alternative social organization in a termite genome.</title>
        <authorList>
            <person name="Terrapon N."/>
            <person name="Li C."/>
            <person name="Robertson H.M."/>
            <person name="Ji L."/>
            <person name="Meng X."/>
            <person name="Booth W."/>
            <person name="Chen Z."/>
            <person name="Childers C.P."/>
            <person name="Glastad K.M."/>
            <person name="Gokhale K."/>
            <person name="Gowin J."/>
            <person name="Gronenberg W."/>
            <person name="Hermansen R.A."/>
            <person name="Hu H."/>
            <person name="Hunt B.G."/>
            <person name="Huylmans A.K."/>
            <person name="Khalil S.M."/>
            <person name="Mitchell R.D."/>
            <person name="Munoz-Torres M.C."/>
            <person name="Mustard J.A."/>
            <person name="Pan H."/>
            <person name="Reese J.T."/>
            <person name="Scharf M.E."/>
            <person name="Sun F."/>
            <person name="Vogel H."/>
            <person name="Xiao J."/>
            <person name="Yang W."/>
            <person name="Yang Z."/>
            <person name="Yang Z."/>
            <person name="Zhou J."/>
            <person name="Zhu J."/>
            <person name="Brent C.S."/>
            <person name="Elsik C.G."/>
            <person name="Goodisman M.A."/>
            <person name="Liberles D.A."/>
            <person name="Roe R.M."/>
            <person name="Vargo E.L."/>
            <person name="Vilcinskas A."/>
            <person name="Wang J."/>
            <person name="Bornberg-Bauer E."/>
            <person name="Korb J."/>
            <person name="Zhang G."/>
            <person name="Liebig J."/>
        </authorList>
    </citation>
    <scope>NUCLEOTIDE SEQUENCE [LARGE SCALE GENOMIC DNA]</scope>
    <source>
        <tissue evidence="3">Whole organism</tissue>
    </source>
</reference>
<dbReference type="EMBL" id="KK853201">
    <property type="protein sequence ID" value="KDR09903.1"/>
    <property type="molecule type" value="Genomic_DNA"/>
</dbReference>
<dbReference type="STRING" id="136037.A0A067QYB3"/>
<dbReference type="Gene3D" id="3.90.550.10">
    <property type="entry name" value="Spore Coat Polysaccharide Biosynthesis Protein SpsA, Chain A"/>
    <property type="match status" value="1"/>
</dbReference>
<accession>A0A067QYB3</accession>
<dbReference type="OMA" id="MSQFAWV"/>
<proteinExistence type="inferred from homology"/>